<evidence type="ECO:0000313" key="5">
    <source>
        <dbReference type="Proteomes" id="UP000586119"/>
    </source>
</evidence>
<dbReference type="PANTHER" id="PTHR43000">
    <property type="entry name" value="DTDP-D-GLUCOSE 4,6-DEHYDRATASE-RELATED"/>
    <property type="match status" value="1"/>
</dbReference>
<comment type="caution">
    <text evidence="4">The sequence shown here is derived from an EMBL/GenBank/DDBJ whole genome shotgun (WGS) entry which is preliminary data.</text>
</comment>
<comment type="pathway">
    <text evidence="1">Bacterial outer membrane biogenesis; LPS O-antigen biosynthesis.</text>
</comment>
<dbReference type="InterPro" id="IPR001509">
    <property type="entry name" value="Epimerase_deHydtase"/>
</dbReference>
<comment type="similarity">
    <text evidence="2">Belongs to the NAD(P)-dependent epimerase/dehydratase family.</text>
</comment>
<dbReference type="SUPFAM" id="SSF51735">
    <property type="entry name" value="NAD(P)-binding Rossmann-fold domains"/>
    <property type="match status" value="1"/>
</dbReference>
<dbReference type="RefSeq" id="WP_179929074.1">
    <property type="nucleotide sequence ID" value="NZ_JACCDF010000002.1"/>
</dbReference>
<dbReference type="AlphaFoldDB" id="A0A7Z0RTK9"/>
<dbReference type="InterPro" id="IPR036291">
    <property type="entry name" value="NAD(P)-bd_dom_sf"/>
</dbReference>
<organism evidence="4 5">
    <name type="scientific">Vreelandella salicampi</name>
    <dbReference type="NCBI Taxonomy" id="1449798"/>
    <lineage>
        <taxon>Bacteria</taxon>
        <taxon>Pseudomonadati</taxon>
        <taxon>Pseudomonadota</taxon>
        <taxon>Gammaproteobacteria</taxon>
        <taxon>Oceanospirillales</taxon>
        <taxon>Halomonadaceae</taxon>
        <taxon>Vreelandella</taxon>
    </lineage>
</organism>
<evidence type="ECO:0000313" key="4">
    <source>
        <dbReference type="EMBL" id="NYS59721.1"/>
    </source>
</evidence>
<dbReference type="PRINTS" id="PR01713">
    <property type="entry name" value="NUCEPIMERASE"/>
</dbReference>
<feature type="domain" description="NAD-dependent epimerase/dehydratase" evidence="3">
    <location>
        <begin position="4"/>
        <end position="232"/>
    </location>
</feature>
<sequence>MNHILLTGATGFLGSHLLESLIYNGYQVTILKRSTSDTWRISHLLNKIKTHNIDKERIEEIFKNNDINLIIHLATFYKKNDEINFFEDMIDVNIKLPSLLLEHGIRFGIKGFINTGTFFEYDDSTVPISEKNSNKPSNYYARTKISFESILHTYNNLINIVTLKIFSPYGPKDNKKIIPYILESAIKKTPLKLSAGLQKLDFIYCDDVVNAYIKTIEYIVKKEKINETFNIGSGLPISIRELISIIEEKSGMNIEKEWGNSTSNSFLITFADIAKAKEQLNWHPKVSIKEGITKTMSYYGF</sequence>
<proteinExistence type="inferred from homology"/>
<dbReference type="Gene3D" id="3.40.50.720">
    <property type="entry name" value="NAD(P)-binding Rossmann-like Domain"/>
    <property type="match status" value="1"/>
</dbReference>
<dbReference type="Proteomes" id="UP000586119">
    <property type="component" value="Unassembled WGS sequence"/>
</dbReference>
<dbReference type="EMBL" id="JACCDF010000002">
    <property type="protein sequence ID" value="NYS59721.1"/>
    <property type="molecule type" value="Genomic_DNA"/>
</dbReference>
<gene>
    <name evidence="4" type="ORF">HZS81_02935</name>
</gene>
<name>A0A7Z0RTK9_9GAMM</name>
<evidence type="ECO:0000256" key="2">
    <source>
        <dbReference type="ARBA" id="ARBA00007637"/>
    </source>
</evidence>
<dbReference type="Pfam" id="PF01370">
    <property type="entry name" value="Epimerase"/>
    <property type="match status" value="1"/>
</dbReference>
<accession>A0A7Z0RTK9</accession>
<keyword evidence="5" id="KW-1185">Reference proteome</keyword>
<evidence type="ECO:0000259" key="3">
    <source>
        <dbReference type="Pfam" id="PF01370"/>
    </source>
</evidence>
<protein>
    <submittedName>
        <fullName evidence="4">NAD(P)-dependent oxidoreductase</fullName>
    </submittedName>
</protein>
<evidence type="ECO:0000256" key="1">
    <source>
        <dbReference type="ARBA" id="ARBA00005125"/>
    </source>
</evidence>
<reference evidence="4 5" key="1">
    <citation type="journal article" date="2015" name="Int. J. Syst. Evol. Microbiol.">
        <title>Halomonas salicampi sp. nov., a halotolerant and alkalitolerant bacterium isolated from a saltern soil.</title>
        <authorList>
            <person name="Lee J.C."/>
            <person name="Kim Y.S."/>
            <person name="Yun B.S."/>
            <person name="Whang K.S."/>
        </authorList>
    </citation>
    <scope>NUCLEOTIDE SEQUENCE [LARGE SCALE GENOMIC DNA]</scope>
    <source>
        <strain evidence="4 5">BH103</strain>
    </source>
</reference>